<keyword evidence="2 3" id="KW-0732">Signal</keyword>
<dbReference type="EMBL" id="JBHRTD010000006">
    <property type="protein sequence ID" value="MFC3137924.1"/>
    <property type="molecule type" value="Genomic_DNA"/>
</dbReference>
<evidence type="ECO:0000259" key="4">
    <source>
        <dbReference type="Pfam" id="PF00496"/>
    </source>
</evidence>
<dbReference type="CDD" id="cd08493">
    <property type="entry name" value="PBP2_DppA_like"/>
    <property type="match status" value="1"/>
</dbReference>
<comment type="similarity">
    <text evidence="1">Belongs to the bacterial solute-binding protein 5 family.</text>
</comment>
<keyword evidence="6" id="KW-1185">Reference proteome</keyword>
<sequence length="542" mass="60181">MRLPTPRWRHAITALCLTALATGCTPEQVPAGLVYCSEGNPESFNPQLSTSGTTLDATSNQIYSRLVDYAADKGAIVPALATNWHISEDGLVYNFTLRQGVQFHSSERFTPSRTFNADDVIFSFQRIVDDKHPFHAISKTGYPFFDSIGFASQIASIDKISDYEVAFTLHDPDASFLSNLSSAFAVVLSKEYGDQLLLAGRPELIDQYPIGTGPFSMTEYVKNDHIRYHRHPEFWGKSPQLEMLVFDITPKSGTRLVKLITGDCSVSALPKAGELPVIELHETLQVQSDPAMNVAYWSFNTQKPPFDNVDVRQALAMAIDKQNILRAVYRDTGVEARGILPPSSWAYNDSLKAQEYDPKQAIKLLEQAGIKDLELDIWAMPVGRSYNPNSLKTAELIQSDLANIGVKVNIISYGWSVFTQKLNQSDYDTVLIGWNADNSDPDNFFTPLLSCGSIASGTNRSRWCNTQFEEIISQARQNTSKLERATLYQEAEGIMKSQMPLVSLAHAQKQTLKRNNVMQLPVSPFGGIAFADLTIKIAETAN</sequence>
<dbReference type="Gene3D" id="3.40.190.10">
    <property type="entry name" value="Periplasmic binding protein-like II"/>
    <property type="match status" value="1"/>
</dbReference>
<dbReference type="Gene3D" id="3.90.76.10">
    <property type="entry name" value="Dipeptide-binding Protein, Domain 1"/>
    <property type="match status" value="1"/>
</dbReference>
<accession>A0ABV7G8R8</accession>
<dbReference type="RefSeq" id="WP_248934880.1">
    <property type="nucleotide sequence ID" value="NZ_JAKILF010000002.1"/>
</dbReference>
<comment type="caution">
    <text evidence="5">The sequence shown here is derived from an EMBL/GenBank/DDBJ whole genome shotgun (WGS) entry which is preliminary data.</text>
</comment>
<dbReference type="InterPro" id="IPR030678">
    <property type="entry name" value="Peptide/Ni-bd"/>
</dbReference>
<gene>
    <name evidence="5" type="ORF">ACFOE0_06925</name>
</gene>
<dbReference type="PROSITE" id="PS51257">
    <property type="entry name" value="PROKAR_LIPOPROTEIN"/>
    <property type="match status" value="1"/>
</dbReference>
<evidence type="ECO:0000256" key="2">
    <source>
        <dbReference type="ARBA" id="ARBA00022729"/>
    </source>
</evidence>
<evidence type="ECO:0000256" key="3">
    <source>
        <dbReference type="SAM" id="SignalP"/>
    </source>
</evidence>
<feature type="chain" id="PRO_5046476981" evidence="3">
    <location>
        <begin position="22"/>
        <end position="542"/>
    </location>
</feature>
<organism evidence="5 6">
    <name type="scientific">Shewanella submarina</name>
    <dbReference type="NCBI Taxonomy" id="2016376"/>
    <lineage>
        <taxon>Bacteria</taxon>
        <taxon>Pseudomonadati</taxon>
        <taxon>Pseudomonadota</taxon>
        <taxon>Gammaproteobacteria</taxon>
        <taxon>Alteromonadales</taxon>
        <taxon>Shewanellaceae</taxon>
        <taxon>Shewanella</taxon>
    </lineage>
</organism>
<dbReference type="Gene3D" id="3.10.105.10">
    <property type="entry name" value="Dipeptide-binding Protein, Domain 3"/>
    <property type="match status" value="1"/>
</dbReference>
<feature type="signal peptide" evidence="3">
    <location>
        <begin position="1"/>
        <end position="21"/>
    </location>
</feature>
<reference evidence="6" key="1">
    <citation type="journal article" date="2019" name="Int. J. Syst. Evol. Microbiol.">
        <title>The Global Catalogue of Microorganisms (GCM) 10K type strain sequencing project: providing services to taxonomists for standard genome sequencing and annotation.</title>
        <authorList>
            <consortium name="The Broad Institute Genomics Platform"/>
            <consortium name="The Broad Institute Genome Sequencing Center for Infectious Disease"/>
            <person name="Wu L."/>
            <person name="Ma J."/>
        </authorList>
    </citation>
    <scope>NUCLEOTIDE SEQUENCE [LARGE SCALE GENOMIC DNA]</scope>
    <source>
        <strain evidence="6">KCTC 52277</strain>
    </source>
</reference>
<dbReference type="PANTHER" id="PTHR30290:SF38">
    <property type="entry name" value="D,D-DIPEPTIDE-BINDING PERIPLASMIC PROTEIN DDPA-RELATED"/>
    <property type="match status" value="1"/>
</dbReference>
<dbReference type="Pfam" id="PF00496">
    <property type="entry name" value="SBP_bac_5"/>
    <property type="match status" value="1"/>
</dbReference>
<name>A0ABV7G8R8_9GAMM</name>
<dbReference type="PANTHER" id="PTHR30290">
    <property type="entry name" value="PERIPLASMIC BINDING COMPONENT OF ABC TRANSPORTER"/>
    <property type="match status" value="1"/>
</dbReference>
<dbReference type="PIRSF" id="PIRSF002741">
    <property type="entry name" value="MppA"/>
    <property type="match status" value="1"/>
</dbReference>
<evidence type="ECO:0000313" key="6">
    <source>
        <dbReference type="Proteomes" id="UP001595621"/>
    </source>
</evidence>
<proteinExistence type="inferred from homology"/>
<dbReference type="Proteomes" id="UP001595621">
    <property type="component" value="Unassembled WGS sequence"/>
</dbReference>
<evidence type="ECO:0000313" key="5">
    <source>
        <dbReference type="EMBL" id="MFC3137924.1"/>
    </source>
</evidence>
<dbReference type="InterPro" id="IPR000914">
    <property type="entry name" value="SBP_5_dom"/>
</dbReference>
<evidence type="ECO:0000256" key="1">
    <source>
        <dbReference type="ARBA" id="ARBA00005695"/>
    </source>
</evidence>
<dbReference type="InterPro" id="IPR039424">
    <property type="entry name" value="SBP_5"/>
</dbReference>
<feature type="domain" description="Solute-binding protein family 5" evidence="4">
    <location>
        <begin position="76"/>
        <end position="453"/>
    </location>
</feature>
<protein>
    <submittedName>
        <fullName evidence="5">ABC transporter substrate-binding protein</fullName>
    </submittedName>
</protein>
<dbReference type="SUPFAM" id="SSF53850">
    <property type="entry name" value="Periplasmic binding protein-like II"/>
    <property type="match status" value="1"/>
</dbReference>